<organism evidence="1">
    <name type="scientific">Tanacetum cinerariifolium</name>
    <name type="common">Dalmatian daisy</name>
    <name type="synonym">Chrysanthemum cinerariifolium</name>
    <dbReference type="NCBI Taxonomy" id="118510"/>
    <lineage>
        <taxon>Eukaryota</taxon>
        <taxon>Viridiplantae</taxon>
        <taxon>Streptophyta</taxon>
        <taxon>Embryophyta</taxon>
        <taxon>Tracheophyta</taxon>
        <taxon>Spermatophyta</taxon>
        <taxon>Magnoliopsida</taxon>
        <taxon>eudicotyledons</taxon>
        <taxon>Gunneridae</taxon>
        <taxon>Pentapetalae</taxon>
        <taxon>asterids</taxon>
        <taxon>campanulids</taxon>
        <taxon>Asterales</taxon>
        <taxon>Asteraceae</taxon>
        <taxon>Asteroideae</taxon>
        <taxon>Anthemideae</taxon>
        <taxon>Anthemidinae</taxon>
        <taxon>Tanacetum</taxon>
    </lineage>
</organism>
<evidence type="ECO:0000313" key="1">
    <source>
        <dbReference type="EMBL" id="GFC82302.1"/>
    </source>
</evidence>
<reference evidence="1" key="1">
    <citation type="journal article" date="2019" name="Sci. Rep.">
        <title>Draft genome of Tanacetum cinerariifolium, the natural source of mosquito coil.</title>
        <authorList>
            <person name="Yamashiro T."/>
            <person name="Shiraishi A."/>
            <person name="Satake H."/>
            <person name="Nakayama K."/>
        </authorList>
    </citation>
    <scope>NUCLEOTIDE SEQUENCE</scope>
</reference>
<accession>A0A699RE67</accession>
<protein>
    <submittedName>
        <fullName evidence="1">Uncharacterized protein</fullName>
    </submittedName>
</protein>
<dbReference type="AlphaFoldDB" id="A0A699RE67"/>
<dbReference type="EMBL" id="BKCJ011083748">
    <property type="protein sequence ID" value="GFC82302.1"/>
    <property type="molecule type" value="Genomic_DNA"/>
</dbReference>
<name>A0A699RE67_TANCI</name>
<gene>
    <name evidence="1" type="ORF">Tci_854272</name>
</gene>
<comment type="caution">
    <text evidence="1">The sequence shown here is derived from an EMBL/GenBank/DDBJ whole genome shotgun (WGS) entry which is preliminary data.</text>
</comment>
<sequence length="77" mass="8807">MNALSINIQGLGHKTKKEWIKADGMEKLSLWGILTMFVRVMKGADHVLILIVPDTSTDLFLPQASFDIPMERWEQHD</sequence>
<proteinExistence type="predicted"/>